<evidence type="ECO:0000313" key="3">
    <source>
        <dbReference type="Proteomes" id="UP000230605"/>
    </source>
</evidence>
<evidence type="ECO:0000313" key="2">
    <source>
        <dbReference type="EMBL" id="WPB01931.1"/>
    </source>
</evidence>
<evidence type="ECO:0000313" key="4">
    <source>
        <dbReference type="Proteomes" id="UP001302367"/>
    </source>
</evidence>
<dbReference type="OrthoDB" id="5399006at2759"/>
<evidence type="ECO:0008006" key="5">
    <source>
        <dbReference type="Google" id="ProtNLM"/>
    </source>
</evidence>
<dbReference type="PANTHER" id="PTHR43431">
    <property type="entry name" value="OXIDOREDUCTASE, SHORT CHAIN DEHYDROGENASE/REDUCTASE FAMILY (AFU_ORTHOLOGUE AFUA_5G14000)"/>
    <property type="match status" value="1"/>
</dbReference>
<name>A0A2G5HML4_CERBT</name>
<accession>A0A2G5HML4</accession>
<dbReference type="Gene3D" id="3.40.50.720">
    <property type="entry name" value="NAD(P)-binding Rossmann-like Domain"/>
    <property type="match status" value="1"/>
</dbReference>
<reference evidence="2 4" key="2">
    <citation type="submission" date="2023-09" db="EMBL/GenBank/DDBJ databases">
        <title>Complete-Gapless Cercospora beticola genome.</title>
        <authorList>
            <person name="Wyatt N.A."/>
            <person name="Spanner R.E."/>
            <person name="Bolton M.D."/>
        </authorList>
    </citation>
    <scope>NUCLEOTIDE SEQUENCE [LARGE SCALE GENOMIC DNA]</scope>
    <source>
        <strain evidence="2">Cb09-40</strain>
    </source>
</reference>
<dbReference type="Proteomes" id="UP000230605">
    <property type="component" value="Chromosome 4"/>
</dbReference>
<dbReference type="AlphaFoldDB" id="A0A2G5HML4"/>
<dbReference type="Pfam" id="PF13561">
    <property type="entry name" value="adh_short_C2"/>
    <property type="match status" value="1"/>
</dbReference>
<dbReference type="Proteomes" id="UP001302367">
    <property type="component" value="Chromosome 4"/>
</dbReference>
<organism evidence="1 3">
    <name type="scientific">Cercospora beticola</name>
    <name type="common">Sugarbeet leaf spot fungus</name>
    <dbReference type="NCBI Taxonomy" id="122368"/>
    <lineage>
        <taxon>Eukaryota</taxon>
        <taxon>Fungi</taxon>
        <taxon>Dikarya</taxon>
        <taxon>Ascomycota</taxon>
        <taxon>Pezizomycotina</taxon>
        <taxon>Dothideomycetes</taxon>
        <taxon>Dothideomycetidae</taxon>
        <taxon>Mycosphaerellales</taxon>
        <taxon>Mycosphaerellaceae</taxon>
        <taxon>Cercospora</taxon>
    </lineage>
</organism>
<dbReference type="InterPro" id="IPR036291">
    <property type="entry name" value="NAD(P)-bd_dom_sf"/>
</dbReference>
<sequence>MSSQKLAIIAGVGSGNGSAVARRFGKEYTVVLLARKPESYGPVEQEIIKSGGKALGISTDLSKQDSVRAAFAKIEQEFPNVPTQVAVFNASGRFIRKPLLDISMEDLDGGLNVSVKGALSFAQSALPLLLKHAESNPQTPPSLFFTGSTAAVKANPGSLVMCVPRHGLRALSISAAKEFGPKGIHVVHAIVDGAIDTPWGKDFLKDKKPEETIDPEAIAQTYWDLHLQSRRCFTNEIDIRPMMEKW</sequence>
<dbReference type="SUPFAM" id="SSF51735">
    <property type="entry name" value="NAD(P)-binding Rossmann-fold domains"/>
    <property type="match status" value="1"/>
</dbReference>
<dbReference type="EMBL" id="CP134187">
    <property type="protein sequence ID" value="WPB01931.1"/>
    <property type="molecule type" value="Genomic_DNA"/>
</dbReference>
<reference evidence="1 3" key="1">
    <citation type="submission" date="2015-10" db="EMBL/GenBank/DDBJ databases">
        <title>The cercosporin biosynthetic gene cluster was horizontally transferred to several fungal lineages and shown to be expanded in Cercospora beticola based on microsynteny with recipient genomes.</title>
        <authorList>
            <person name="De Jonge R."/>
            <person name="Ebert M.K."/>
            <person name="Suttle J.C."/>
            <person name="Jurick Ii W.M."/>
            <person name="Secor G.A."/>
            <person name="Thomma B.P."/>
            <person name="Van De Peer Y."/>
            <person name="Bolton M.D."/>
        </authorList>
    </citation>
    <scope>NUCLEOTIDE SEQUENCE [LARGE SCALE GENOMIC DNA]</scope>
    <source>
        <strain evidence="1 3">09-40</strain>
    </source>
</reference>
<dbReference type="InterPro" id="IPR002347">
    <property type="entry name" value="SDR_fam"/>
</dbReference>
<dbReference type="PANTHER" id="PTHR43431:SF7">
    <property type="entry name" value="OXIDOREDUCTASE, SHORT CHAIN DEHYDROGENASE_REDUCTASE FAMILY (AFU_ORTHOLOGUE AFUA_5G14000)"/>
    <property type="match status" value="1"/>
</dbReference>
<proteinExistence type="predicted"/>
<dbReference type="EMBL" id="LKMD01000105">
    <property type="protein sequence ID" value="PIA93789.1"/>
    <property type="molecule type" value="Genomic_DNA"/>
</dbReference>
<evidence type="ECO:0000313" key="1">
    <source>
        <dbReference type="EMBL" id="PIA93789.1"/>
    </source>
</evidence>
<protein>
    <recommendedName>
        <fullName evidence="5">Oxidoreductase</fullName>
    </recommendedName>
</protein>
<keyword evidence="4" id="KW-1185">Reference proteome</keyword>
<gene>
    <name evidence="1" type="ORF">CB0940_04671</name>
    <name evidence="2" type="ORF">RHO25_006564</name>
</gene>